<gene>
    <name evidence="1" type="ORF">CANTEDRAFT_115522</name>
</gene>
<name>G3BAP3_CANTC</name>
<dbReference type="HOGENOM" id="CLU_2978918_0_0_1"/>
<dbReference type="AlphaFoldDB" id="G3BAP3"/>
<accession>G3BAP3</accession>
<proteinExistence type="predicted"/>
<sequence length="58" mass="6181">MVFACNKAVLNHGTKQVALKRKENGVHQIPFHPSAAGTDITTEGKGKFTLISTEESAA</sequence>
<keyword evidence="2" id="KW-1185">Reference proteome</keyword>
<dbReference type="EMBL" id="GL996527">
    <property type="protein sequence ID" value="EGV62071.1"/>
    <property type="molecule type" value="Genomic_DNA"/>
</dbReference>
<protein>
    <submittedName>
        <fullName evidence="1">Uncharacterized protein</fullName>
    </submittedName>
</protein>
<reference evidence="1 2" key="1">
    <citation type="journal article" date="2011" name="Proc. Natl. Acad. Sci. U.S.A.">
        <title>Comparative genomics of xylose-fermenting fungi for enhanced biofuel production.</title>
        <authorList>
            <person name="Wohlbach D.J."/>
            <person name="Kuo A."/>
            <person name="Sato T.K."/>
            <person name="Potts K.M."/>
            <person name="Salamov A.A."/>
            <person name="LaButti K.M."/>
            <person name="Sun H."/>
            <person name="Clum A."/>
            <person name="Pangilinan J.L."/>
            <person name="Lindquist E.A."/>
            <person name="Lucas S."/>
            <person name="Lapidus A."/>
            <person name="Jin M."/>
            <person name="Gunawan C."/>
            <person name="Balan V."/>
            <person name="Dale B.E."/>
            <person name="Jeffries T.W."/>
            <person name="Zinkel R."/>
            <person name="Barry K.W."/>
            <person name="Grigoriev I.V."/>
            <person name="Gasch A.P."/>
        </authorList>
    </citation>
    <scope>NUCLEOTIDE SEQUENCE [LARGE SCALE GENOMIC DNA]</scope>
    <source>
        <strain evidence="2">ATCC 10573 / BCRC 21748 / CBS 615 / JCM 9827 / NBRC 10315 / NRRL Y-1498 / VKM Y-70</strain>
    </source>
</reference>
<evidence type="ECO:0000313" key="2">
    <source>
        <dbReference type="Proteomes" id="UP000000707"/>
    </source>
</evidence>
<dbReference type="Proteomes" id="UP000000707">
    <property type="component" value="Unassembled WGS sequence"/>
</dbReference>
<organism evidence="2">
    <name type="scientific">Candida tenuis (strain ATCC 10573 / BCRC 21748 / CBS 615 / JCM 9827 / NBRC 10315 / NRRL Y-1498 / VKM Y-70)</name>
    <name type="common">Yeast</name>
    <name type="synonym">Yamadazyma tenuis</name>
    <dbReference type="NCBI Taxonomy" id="590646"/>
    <lineage>
        <taxon>Eukaryota</taxon>
        <taxon>Fungi</taxon>
        <taxon>Dikarya</taxon>
        <taxon>Ascomycota</taxon>
        <taxon>Saccharomycotina</taxon>
        <taxon>Pichiomycetes</taxon>
        <taxon>Debaryomycetaceae</taxon>
        <taxon>Yamadazyma</taxon>
    </lineage>
</organism>
<dbReference type="OrthoDB" id="153074at2759"/>
<evidence type="ECO:0000313" key="1">
    <source>
        <dbReference type="EMBL" id="EGV62071.1"/>
    </source>
</evidence>